<keyword evidence="10" id="KW-1133">Transmembrane helix</keyword>
<comment type="catalytic activity">
    <reaction evidence="7">
        <text>Preferential cleavage: (Ac)2-L-Lys-D-Ala-|-D-Ala. Also transpeptidation of peptidyl-alanyl moieties that are N-acyl substituents of D-alanine.</text>
        <dbReference type="EC" id="3.4.16.4"/>
    </reaction>
</comment>
<protein>
    <submittedName>
        <fullName evidence="13">Membrane peptidoglycan carboxypeptidase</fullName>
    </submittedName>
</protein>
<dbReference type="AlphaFoldDB" id="A0AAE3ZEI4"/>
<dbReference type="InterPro" id="IPR023346">
    <property type="entry name" value="Lysozyme-like_dom_sf"/>
</dbReference>
<feature type="compositionally biased region" description="Polar residues" evidence="9">
    <location>
        <begin position="648"/>
        <end position="658"/>
    </location>
</feature>
<dbReference type="PANTHER" id="PTHR32282">
    <property type="entry name" value="BINDING PROTEIN TRANSPEPTIDASE, PUTATIVE-RELATED"/>
    <property type="match status" value="1"/>
</dbReference>
<feature type="compositionally biased region" description="Acidic residues" evidence="9">
    <location>
        <begin position="52"/>
        <end position="87"/>
    </location>
</feature>
<dbReference type="Gene3D" id="1.10.3810.10">
    <property type="entry name" value="Biosynthetic peptidoglycan transglycosylase-like"/>
    <property type="match status" value="1"/>
</dbReference>
<dbReference type="GO" id="GO:0006508">
    <property type="term" value="P:proteolysis"/>
    <property type="evidence" value="ECO:0007669"/>
    <property type="project" value="UniProtKB-KW"/>
</dbReference>
<gene>
    <name evidence="13" type="ORF">JOF55_002364</name>
</gene>
<dbReference type="GO" id="GO:0009002">
    <property type="term" value="F:serine-type D-Ala-D-Ala carboxypeptidase activity"/>
    <property type="evidence" value="ECO:0007669"/>
    <property type="project" value="UniProtKB-EC"/>
</dbReference>
<dbReference type="EMBL" id="JAVDXW010000001">
    <property type="protein sequence ID" value="MDR7302183.1"/>
    <property type="molecule type" value="Genomic_DNA"/>
</dbReference>
<dbReference type="Pfam" id="PF00905">
    <property type="entry name" value="Transpeptidase"/>
    <property type="match status" value="1"/>
</dbReference>
<evidence type="ECO:0000256" key="2">
    <source>
        <dbReference type="ARBA" id="ARBA00022670"/>
    </source>
</evidence>
<sequence length="857" mass="92205">MGPDATTSHGQGAAVGGVAASAAASTNGPDSAAREPELLTHRANQGAYNYYADDDPEEPDHYDEYDYPDDDEDPGDDDFGDSADDEMSAARARKARRKKIWRRIRRTCYVGAALMFLVPAVAFAVLYFKLDVKPPAKVAREYNTSIALKYNDGSLINKFSESDGTTRVLIKDLSEVSKDMQHAILAAESANFYSNPGFSPTGIARAAWKQLTGGQGGGSTITQQYVKRSTGNDAHTLQRKFTEIVRAFKLTNQYSKDTILKAYLNTAYYGRDAYGIHNAADAYFNKLPKELNAAESAVLAGMVQLPTGNDPRVNPEQGKARWEYVIREMADNGWITKQQEKTLQIPTTEPRFAWQGEGITANQLLIKKRVLLELEKAGYTRSELSSQGLQVVTTLDPEAQQAAIKAVNTVMQDQPDNIHPSLVATDPSSGAVRAYYGSDVVGLDWANTPQEPGSSFKPFVTLAGLKKGQGIGKTYDGSSPQTIAGIKYVNAGGVRCDRPKHCGVREATTKSVNTAFVNMALKFGTDKVAEAAHEAGVPRKRDGKATLQSSDGTVQAKIALGAYRVTPLNMANAYGALADGKRVEPRFVAKILNGEGELVQKFGSSPEPAFADSAQRSKNLAANVTESMLGVAQHSGRALAGDRPVASKTGTHQLGDTGHNSKAWMVGYTPQLSTAVAMGANNKGGAQAPLLSSNGSDVFGSELPGAVWEEFMNSYHEGLPVKQFPKPDPIGQFRTPPPTPTQPSTSSQPPTSPESPTFSLPPTRSDIPTGSESASPYPPGYDPGEPCGGIFDQPCPDERPGAGDPEQRPDGNEPGQRPDGNEPEQRPEEPVPQQDEDNRPEQQAVRPTPTQARSEER</sequence>
<evidence type="ECO:0000313" key="14">
    <source>
        <dbReference type="Proteomes" id="UP001180845"/>
    </source>
</evidence>
<evidence type="ECO:0000256" key="6">
    <source>
        <dbReference type="ARBA" id="ARBA00023268"/>
    </source>
</evidence>
<dbReference type="GO" id="GO:0030288">
    <property type="term" value="C:outer membrane-bounded periplasmic space"/>
    <property type="evidence" value="ECO:0007669"/>
    <property type="project" value="TreeGrafter"/>
</dbReference>
<dbReference type="InterPro" id="IPR036950">
    <property type="entry name" value="PBP_transglycosylase"/>
</dbReference>
<reference evidence="13" key="1">
    <citation type="submission" date="2023-07" db="EMBL/GenBank/DDBJ databases">
        <title>Sequencing the genomes of 1000 actinobacteria strains.</title>
        <authorList>
            <person name="Klenk H.-P."/>
        </authorList>
    </citation>
    <scope>NUCLEOTIDE SEQUENCE</scope>
    <source>
        <strain evidence="13">DSM 45977</strain>
    </source>
</reference>
<dbReference type="InterPro" id="IPR001264">
    <property type="entry name" value="Glyco_trans_51"/>
</dbReference>
<feature type="region of interest" description="Disordered" evidence="9">
    <location>
        <begin position="719"/>
        <end position="857"/>
    </location>
</feature>
<organism evidence="13 14">
    <name type="scientific">Haloactinomyces albus</name>
    <dbReference type="NCBI Taxonomy" id="1352928"/>
    <lineage>
        <taxon>Bacteria</taxon>
        <taxon>Bacillati</taxon>
        <taxon>Actinomycetota</taxon>
        <taxon>Actinomycetes</taxon>
        <taxon>Actinopolysporales</taxon>
        <taxon>Actinopolysporaceae</taxon>
        <taxon>Haloactinomyces</taxon>
    </lineage>
</organism>
<keyword evidence="10" id="KW-0812">Transmembrane</keyword>
<feature type="domain" description="Glycosyl transferase family 51" evidence="12">
    <location>
        <begin position="164"/>
        <end position="329"/>
    </location>
</feature>
<keyword evidence="10" id="KW-0472">Membrane</keyword>
<keyword evidence="6" id="KW-0511">Multifunctional enzyme</keyword>
<keyword evidence="4" id="KW-0808">Transferase</keyword>
<dbReference type="InterPro" id="IPR012338">
    <property type="entry name" value="Beta-lactam/transpept-like"/>
</dbReference>
<keyword evidence="1 13" id="KW-0121">Carboxypeptidase</keyword>
<dbReference type="SUPFAM" id="SSF56601">
    <property type="entry name" value="beta-lactamase/transpeptidase-like"/>
    <property type="match status" value="1"/>
</dbReference>
<feature type="domain" description="Penicillin-binding protein transpeptidase" evidence="11">
    <location>
        <begin position="422"/>
        <end position="685"/>
    </location>
</feature>
<dbReference type="SUPFAM" id="SSF53955">
    <property type="entry name" value="Lysozyme-like"/>
    <property type="match status" value="1"/>
</dbReference>
<feature type="region of interest" description="Disordered" evidence="9">
    <location>
        <begin position="637"/>
        <end position="658"/>
    </location>
</feature>
<evidence type="ECO:0000256" key="1">
    <source>
        <dbReference type="ARBA" id="ARBA00022645"/>
    </source>
</evidence>
<feature type="region of interest" description="Disordered" evidence="9">
    <location>
        <begin position="1"/>
        <end position="88"/>
    </location>
</feature>
<dbReference type="PANTHER" id="PTHR32282:SF34">
    <property type="entry name" value="PENICILLIN-BINDING PROTEIN 1A"/>
    <property type="match status" value="1"/>
</dbReference>
<feature type="compositionally biased region" description="Low complexity" evidence="9">
    <location>
        <begin position="742"/>
        <end position="763"/>
    </location>
</feature>
<evidence type="ECO:0000259" key="11">
    <source>
        <dbReference type="Pfam" id="PF00905"/>
    </source>
</evidence>
<keyword evidence="5" id="KW-0378">Hydrolase</keyword>
<dbReference type="GO" id="GO:0009252">
    <property type="term" value="P:peptidoglycan biosynthetic process"/>
    <property type="evidence" value="ECO:0007669"/>
    <property type="project" value="TreeGrafter"/>
</dbReference>
<evidence type="ECO:0000256" key="10">
    <source>
        <dbReference type="SAM" id="Phobius"/>
    </source>
</evidence>
<comment type="caution">
    <text evidence="13">The sequence shown here is derived from an EMBL/GenBank/DDBJ whole genome shotgun (WGS) entry which is preliminary data.</text>
</comment>
<evidence type="ECO:0000256" key="8">
    <source>
        <dbReference type="ARBA" id="ARBA00049902"/>
    </source>
</evidence>
<evidence type="ECO:0000259" key="12">
    <source>
        <dbReference type="Pfam" id="PF00912"/>
    </source>
</evidence>
<feature type="compositionally biased region" description="Basic and acidic residues" evidence="9">
    <location>
        <begin position="796"/>
        <end position="811"/>
    </location>
</feature>
<name>A0AAE3ZEI4_9ACTN</name>
<dbReference type="RefSeq" id="WP_310273499.1">
    <property type="nucleotide sequence ID" value="NZ_JAVDXW010000001.1"/>
</dbReference>
<comment type="catalytic activity">
    <reaction evidence="8">
        <text>[GlcNAc-(1-&gt;4)-Mur2Ac(oyl-L-Ala-gamma-D-Glu-L-Lys-D-Ala-D-Ala)](n)-di-trans,octa-cis-undecaprenyl diphosphate + beta-D-GlcNAc-(1-&gt;4)-Mur2Ac(oyl-L-Ala-gamma-D-Glu-L-Lys-D-Ala-D-Ala)-di-trans,octa-cis-undecaprenyl diphosphate = [GlcNAc-(1-&gt;4)-Mur2Ac(oyl-L-Ala-gamma-D-Glu-L-Lys-D-Ala-D-Ala)](n+1)-di-trans,octa-cis-undecaprenyl diphosphate + di-trans,octa-cis-undecaprenyl diphosphate + H(+)</text>
        <dbReference type="Rhea" id="RHEA:23708"/>
        <dbReference type="Rhea" id="RHEA-COMP:9602"/>
        <dbReference type="Rhea" id="RHEA-COMP:9603"/>
        <dbReference type="ChEBI" id="CHEBI:15378"/>
        <dbReference type="ChEBI" id="CHEBI:58405"/>
        <dbReference type="ChEBI" id="CHEBI:60033"/>
        <dbReference type="ChEBI" id="CHEBI:78435"/>
        <dbReference type="EC" id="2.4.99.28"/>
    </reaction>
</comment>
<evidence type="ECO:0000313" key="13">
    <source>
        <dbReference type="EMBL" id="MDR7302183.1"/>
    </source>
</evidence>
<evidence type="ECO:0000256" key="7">
    <source>
        <dbReference type="ARBA" id="ARBA00034000"/>
    </source>
</evidence>
<evidence type="ECO:0000256" key="4">
    <source>
        <dbReference type="ARBA" id="ARBA00022679"/>
    </source>
</evidence>
<feature type="compositionally biased region" description="Polar residues" evidence="9">
    <location>
        <begin position="1"/>
        <end position="10"/>
    </location>
</feature>
<feature type="compositionally biased region" description="Polar residues" evidence="9">
    <location>
        <begin position="848"/>
        <end position="857"/>
    </location>
</feature>
<accession>A0AAE3ZEI4</accession>
<evidence type="ECO:0000256" key="3">
    <source>
        <dbReference type="ARBA" id="ARBA00022676"/>
    </source>
</evidence>
<dbReference type="Pfam" id="PF00912">
    <property type="entry name" value="Transgly"/>
    <property type="match status" value="1"/>
</dbReference>
<feature type="transmembrane region" description="Helical" evidence="10">
    <location>
        <begin position="107"/>
        <end position="128"/>
    </location>
</feature>
<keyword evidence="3" id="KW-0328">Glycosyltransferase</keyword>
<keyword evidence="2" id="KW-0645">Protease</keyword>
<proteinExistence type="predicted"/>
<dbReference type="Gene3D" id="3.40.710.10">
    <property type="entry name" value="DD-peptidase/beta-lactamase superfamily"/>
    <property type="match status" value="1"/>
</dbReference>
<dbReference type="Proteomes" id="UP001180845">
    <property type="component" value="Unassembled WGS sequence"/>
</dbReference>
<evidence type="ECO:0000256" key="5">
    <source>
        <dbReference type="ARBA" id="ARBA00022801"/>
    </source>
</evidence>
<dbReference type="InterPro" id="IPR001460">
    <property type="entry name" value="PCN-bd_Tpept"/>
</dbReference>
<dbReference type="GO" id="GO:0008955">
    <property type="term" value="F:peptidoglycan glycosyltransferase activity"/>
    <property type="evidence" value="ECO:0007669"/>
    <property type="project" value="UniProtKB-EC"/>
</dbReference>
<feature type="compositionally biased region" description="Basic and acidic residues" evidence="9">
    <location>
        <begin position="819"/>
        <end position="829"/>
    </location>
</feature>
<dbReference type="GO" id="GO:0008658">
    <property type="term" value="F:penicillin binding"/>
    <property type="evidence" value="ECO:0007669"/>
    <property type="project" value="InterPro"/>
</dbReference>
<keyword evidence="14" id="KW-1185">Reference proteome</keyword>
<feature type="compositionally biased region" description="Low complexity" evidence="9">
    <location>
        <begin position="16"/>
        <end position="25"/>
    </location>
</feature>
<evidence type="ECO:0000256" key="9">
    <source>
        <dbReference type="SAM" id="MobiDB-lite"/>
    </source>
</evidence>
<dbReference type="InterPro" id="IPR050396">
    <property type="entry name" value="Glycosyltr_51/Transpeptidase"/>
</dbReference>